<keyword evidence="1" id="KW-0732">Signal</keyword>
<feature type="chain" id="PRO_5046119476" evidence="1">
    <location>
        <begin position="25"/>
        <end position="297"/>
    </location>
</feature>
<dbReference type="Pfam" id="PF01261">
    <property type="entry name" value="AP_endonuc_2"/>
    <property type="match status" value="1"/>
</dbReference>
<dbReference type="PANTHER" id="PTHR12110">
    <property type="entry name" value="HYDROXYPYRUVATE ISOMERASE"/>
    <property type="match status" value="1"/>
</dbReference>
<dbReference type="EMBL" id="JAVDUU010000004">
    <property type="protein sequence ID" value="MDR6943992.1"/>
    <property type="molecule type" value="Genomic_DNA"/>
</dbReference>
<dbReference type="Proteomes" id="UP001247620">
    <property type="component" value="Unassembled WGS sequence"/>
</dbReference>
<organism evidence="3 4">
    <name type="scientific">Mucilaginibacter pocheonensis</name>
    <dbReference type="NCBI Taxonomy" id="398050"/>
    <lineage>
        <taxon>Bacteria</taxon>
        <taxon>Pseudomonadati</taxon>
        <taxon>Bacteroidota</taxon>
        <taxon>Sphingobacteriia</taxon>
        <taxon>Sphingobacteriales</taxon>
        <taxon>Sphingobacteriaceae</taxon>
        <taxon>Mucilaginibacter</taxon>
    </lineage>
</organism>
<evidence type="ECO:0000313" key="4">
    <source>
        <dbReference type="Proteomes" id="UP001247620"/>
    </source>
</evidence>
<sequence>MKVRSVLILNIVFLAALPLKQVFAQKIAANQRYKIAVVDLMILKRQKLGAFQLAKDIGADGVEVDMGGLGDRETFDNRLANDSVRAQFLNKAKQLDLQIPSMGMTGFFAQSFAERPTAVKAVTDCINTMKKMNVKVGFLPMGIKGDLVKYPNLRPAIVARLKEVGEIARKAGVIIGIETSLDARNELQLLKDIGSPAIKSYFNFQNALDNGRDLQKELQILGKKNIVMIHCTDTDGQWLQNDPKIDMDKVKNTLDKMGWSGWLVIERSRDIKDVHNVKWNYSANTAYLKSVFQVPNE</sequence>
<keyword evidence="4" id="KW-1185">Reference proteome</keyword>
<accession>A0ABU1TF10</accession>
<dbReference type="SUPFAM" id="SSF51658">
    <property type="entry name" value="Xylose isomerase-like"/>
    <property type="match status" value="1"/>
</dbReference>
<evidence type="ECO:0000259" key="2">
    <source>
        <dbReference type="Pfam" id="PF01261"/>
    </source>
</evidence>
<dbReference type="InterPro" id="IPR036237">
    <property type="entry name" value="Xyl_isomerase-like_sf"/>
</dbReference>
<dbReference type="GO" id="GO:0016853">
    <property type="term" value="F:isomerase activity"/>
    <property type="evidence" value="ECO:0007669"/>
    <property type="project" value="UniProtKB-KW"/>
</dbReference>
<evidence type="ECO:0000256" key="1">
    <source>
        <dbReference type="SAM" id="SignalP"/>
    </source>
</evidence>
<keyword evidence="3" id="KW-0413">Isomerase</keyword>
<feature type="signal peptide" evidence="1">
    <location>
        <begin position="1"/>
        <end position="24"/>
    </location>
</feature>
<feature type="domain" description="Xylose isomerase-like TIM barrel" evidence="2">
    <location>
        <begin position="51"/>
        <end position="270"/>
    </location>
</feature>
<comment type="caution">
    <text evidence="3">The sequence shown here is derived from an EMBL/GenBank/DDBJ whole genome shotgun (WGS) entry which is preliminary data.</text>
</comment>
<dbReference type="RefSeq" id="WP_310099239.1">
    <property type="nucleotide sequence ID" value="NZ_JAVDUU010000004.1"/>
</dbReference>
<reference evidence="3 4" key="1">
    <citation type="submission" date="2023-07" db="EMBL/GenBank/DDBJ databases">
        <title>Sorghum-associated microbial communities from plants grown in Nebraska, USA.</title>
        <authorList>
            <person name="Schachtman D."/>
        </authorList>
    </citation>
    <scope>NUCLEOTIDE SEQUENCE [LARGE SCALE GENOMIC DNA]</scope>
    <source>
        <strain evidence="3 4">3262</strain>
    </source>
</reference>
<evidence type="ECO:0000313" key="3">
    <source>
        <dbReference type="EMBL" id="MDR6943992.1"/>
    </source>
</evidence>
<gene>
    <name evidence="3" type="ORF">J2W55_003852</name>
</gene>
<dbReference type="InterPro" id="IPR050312">
    <property type="entry name" value="IolE/XylAMocC-like"/>
</dbReference>
<dbReference type="InterPro" id="IPR013022">
    <property type="entry name" value="Xyl_isomerase-like_TIM-brl"/>
</dbReference>
<name>A0ABU1TF10_9SPHI</name>
<protein>
    <submittedName>
        <fullName evidence="3">Sugar phosphate isomerase/epimerase</fullName>
    </submittedName>
</protein>
<dbReference type="PANTHER" id="PTHR12110:SF53">
    <property type="entry name" value="BLR5974 PROTEIN"/>
    <property type="match status" value="1"/>
</dbReference>
<dbReference type="Gene3D" id="3.20.20.150">
    <property type="entry name" value="Divalent-metal-dependent TIM barrel enzymes"/>
    <property type="match status" value="1"/>
</dbReference>
<proteinExistence type="predicted"/>